<dbReference type="EMBL" id="FOUY01000048">
    <property type="protein sequence ID" value="SFO36874.1"/>
    <property type="molecule type" value="Genomic_DNA"/>
</dbReference>
<dbReference type="GO" id="GO:0005886">
    <property type="term" value="C:plasma membrane"/>
    <property type="evidence" value="ECO:0007669"/>
    <property type="project" value="UniProtKB-SubCell"/>
</dbReference>
<protein>
    <recommendedName>
        <fullName evidence="8">Autoinducer 2 import system permease protein LsrD</fullName>
    </recommendedName>
</protein>
<evidence type="ECO:0000256" key="8">
    <source>
        <dbReference type="ARBA" id="ARBA00039381"/>
    </source>
</evidence>
<evidence type="ECO:0000256" key="5">
    <source>
        <dbReference type="ARBA" id="ARBA00022692"/>
    </source>
</evidence>
<evidence type="ECO:0000256" key="3">
    <source>
        <dbReference type="ARBA" id="ARBA00022475"/>
    </source>
</evidence>
<dbReference type="GO" id="GO:0022857">
    <property type="term" value="F:transmembrane transporter activity"/>
    <property type="evidence" value="ECO:0007669"/>
    <property type="project" value="InterPro"/>
</dbReference>
<dbReference type="AlphaFoldDB" id="A0A1I5GLC5"/>
<keyword evidence="6 9" id="KW-1133">Transmembrane helix</keyword>
<dbReference type="Pfam" id="PF02653">
    <property type="entry name" value="BPD_transp_2"/>
    <property type="match status" value="1"/>
</dbReference>
<keyword evidence="5 9" id="KW-0812">Transmembrane</keyword>
<dbReference type="RefSeq" id="WP_093353858.1">
    <property type="nucleotide sequence ID" value="NZ_FOUY01000048.1"/>
</dbReference>
<feature type="transmembrane region" description="Helical" evidence="9">
    <location>
        <begin position="231"/>
        <end position="250"/>
    </location>
</feature>
<evidence type="ECO:0000256" key="6">
    <source>
        <dbReference type="ARBA" id="ARBA00022989"/>
    </source>
</evidence>
<keyword evidence="4" id="KW-0997">Cell inner membrane</keyword>
<proteinExistence type="predicted"/>
<feature type="transmembrane region" description="Helical" evidence="9">
    <location>
        <begin position="176"/>
        <end position="199"/>
    </location>
</feature>
<feature type="transmembrane region" description="Helical" evidence="9">
    <location>
        <begin position="29"/>
        <end position="51"/>
    </location>
</feature>
<dbReference type="Proteomes" id="UP000199614">
    <property type="component" value="Unassembled WGS sequence"/>
</dbReference>
<dbReference type="PANTHER" id="PTHR32196">
    <property type="entry name" value="ABC TRANSPORTER PERMEASE PROTEIN YPHD-RELATED-RELATED"/>
    <property type="match status" value="1"/>
</dbReference>
<organism evidence="10 11">
    <name type="scientific">Pseudonocardia ammonioxydans</name>
    <dbReference type="NCBI Taxonomy" id="260086"/>
    <lineage>
        <taxon>Bacteria</taxon>
        <taxon>Bacillati</taxon>
        <taxon>Actinomycetota</taxon>
        <taxon>Actinomycetes</taxon>
        <taxon>Pseudonocardiales</taxon>
        <taxon>Pseudonocardiaceae</taxon>
        <taxon>Pseudonocardia</taxon>
    </lineage>
</organism>
<name>A0A1I5GLC5_PSUAM</name>
<feature type="transmembrane region" description="Helical" evidence="9">
    <location>
        <begin position="284"/>
        <end position="303"/>
    </location>
</feature>
<dbReference type="PANTHER" id="PTHR32196:SF71">
    <property type="entry name" value="AUTOINDUCER 2 IMPORT SYSTEM PERMEASE PROTEIN LSRD"/>
    <property type="match status" value="1"/>
</dbReference>
<reference evidence="10 11" key="1">
    <citation type="submission" date="2016-10" db="EMBL/GenBank/DDBJ databases">
        <authorList>
            <person name="de Groot N.N."/>
        </authorList>
    </citation>
    <scope>NUCLEOTIDE SEQUENCE [LARGE SCALE GENOMIC DNA]</scope>
    <source>
        <strain evidence="10 11">CGMCC 4.1877</strain>
    </source>
</reference>
<evidence type="ECO:0000256" key="2">
    <source>
        <dbReference type="ARBA" id="ARBA00022448"/>
    </source>
</evidence>
<dbReference type="CDD" id="cd06579">
    <property type="entry name" value="TM_PBP1_transp_AraH_like"/>
    <property type="match status" value="1"/>
</dbReference>
<gene>
    <name evidence="10" type="ORF">SAMN05216207_104811</name>
</gene>
<keyword evidence="2" id="KW-0813">Transport</keyword>
<keyword evidence="11" id="KW-1185">Reference proteome</keyword>
<feature type="transmembrane region" description="Helical" evidence="9">
    <location>
        <begin position="309"/>
        <end position="329"/>
    </location>
</feature>
<dbReference type="OrthoDB" id="7947581at2"/>
<accession>A0A1I5GLC5</accession>
<evidence type="ECO:0000256" key="4">
    <source>
        <dbReference type="ARBA" id="ARBA00022519"/>
    </source>
</evidence>
<evidence type="ECO:0000313" key="10">
    <source>
        <dbReference type="EMBL" id="SFO36874.1"/>
    </source>
</evidence>
<dbReference type="STRING" id="260086.SAMN05216207_104811"/>
<evidence type="ECO:0000256" key="7">
    <source>
        <dbReference type="ARBA" id="ARBA00023136"/>
    </source>
</evidence>
<keyword evidence="7 9" id="KW-0472">Membrane</keyword>
<sequence length="346" mass="35428">MTAQTTGRQSPTPVPAAVRRRLPSWFGTWEITLLALVVLAVALASATSPYFATGQNFSISATGALGLSLMVVPMAWLMVAGEIDLSVASTFALSATVFGLAVSGGLGTWPAIGLGVLTGAVAGLVNGLLVVDVGLPSLIVTIGTLGLYRGLSYVLLENRGISDLPPGLTTFAQENLPGTLVPYGFVAFVVVAVAAAVLLHRGALGRAVFAIGSNAQVARFSGLRVGAIKRGLFVFSGVVAAIAGIAYAGYISTVRASNGTGLELIVVGIVLIGGISMYGGKGSFVGVLLALLLVTVLTSWMTLGDAETAVQYMVTGLLMVGAVVVPALSRRLHMSRERRRSAGSVR</sequence>
<evidence type="ECO:0000256" key="9">
    <source>
        <dbReference type="SAM" id="Phobius"/>
    </source>
</evidence>
<dbReference type="InterPro" id="IPR001851">
    <property type="entry name" value="ABC_transp_permease"/>
</dbReference>
<feature type="transmembrane region" description="Helical" evidence="9">
    <location>
        <begin position="57"/>
        <end position="78"/>
    </location>
</feature>
<evidence type="ECO:0000256" key="1">
    <source>
        <dbReference type="ARBA" id="ARBA00004651"/>
    </source>
</evidence>
<keyword evidence="3" id="KW-1003">Cell membrane</keyword>
<feature type="transmembrane region" description="Helical" evidence="9">
    <location>
        <begin position="85"/>
        <end position="106"/>
    </location>
</feature>
<comment type="subcellular location">
    <subcellularLocation>
        <location evidence="1">Cell membrane</location>
        <topology evidence="1">Multi-pass membrane protein</topology>
    </subcellularLocation>
</comment>
<evidence type="ECO:0000313" key="11">
    <source>
        <dbReference type="Proteomes" id="UP000199614"/>
    </source>
</evidence>
<feature type="transmembrane region" description="Helical" evidence="9">
    <location>
        <begin position="256"/>
        <end position="277"/>
    </location>
</feature>